<reference evidence="1" key="2">
    <citation type="journal article" date="2015" name="Data Brief">
        <title>Shoot transcriptome of the giant reed, Arundo donax.</title>
        <authorList>
            <person name="Barrero R.A."/>
            <person name="Guerrero F.D."/>
            <person name="Moolhuijzen P."/>
            <person name="Goolsby J.A."/>
            <person name="Tidwell J."/>
            <person name="Bellgard S.E."/>
            <person name="Bellgard M.I."/>
        </authorList>
    </citation>
    <scope>NUCLEOTIDE SEQUENCE</scope>
    <source>
        <tissue evidence="1">Shoot tissue taken approximately 20 cm above the soil surface</tissue>
    </source>
</reference>
<evidence type="ECO:0000313" key="1">
    <source>
        <dbReference type="EMBL" id="JAD35074.1"/>
    </source>
</evidence>
<protein>
    <submittedName>
        <fullName evidence="1">Uncharacterized protein</fullName>
    </submittedName>
</protein>
<dbReference type="AlphaFoldDB" id="A0A0A8Z6R7"/>
<sequence length="39" mass="4710">MQDLPHQIDKSRTKTYIPCKHNKDESLQDWEFMQSCKSI</sequence>
<accession>A0A0A8Z6R7</accession>
<name>A0A0A8Z6R7_ARUDO</name>
<proteinExistence type="predicted"/>
<reference evidence="1" key="1">
    <citation type="submission" date="2014-09" db="EMBL/GenBank/DDBJ databases">
        <authorList>
            <person name="Magalhaes I.L.F."/>
            <person name="Oliveira U."/>
            <person name="Santos F.R."/>
            <person name="Vidigal T.H.D.A."/>
            <person name="Brescovit A.D."/>
            <person name="Santos A.J."/>
        </authorList>
    </citation>
    <scope>NUCLEOTIDE SEQUENCE</scope>
    <source>
        <tissue evidence="1">Shoot tissue taken approximately 20 cm above the soil surface</tissue>
    </source>
</reference>
<organism evidence="1">
    <name type="scientific">Arundo donax</name>
    <name type="common">Giant reed</name>
    <name type="synonym">Donax arundinaceus</name>
    <dbReference type="NCBI Taxonomy" id="35708"/>
    <lineage>
        <taxon>Eukaryota</taxon>
        <taxon>Viridiplantae</taxon>
        <taxon>Streptophyta</taxon>
        <taxon>Embryophyta</taxon>
        <taxon>Tracheophyta</taxon>
        <taxon>Spermatophyta</taxon>
        <taxon>Magnoliopsida</taxon>
        <taxon>Liliopsida</taxon>
        <taxon>Poales</taxon>
        <taxon>Poaceae</taxon>
        <taxon>PACMAD clade</taxon>
        <taxon>Arundinoideae</taxon>
        <taxon>Arundineae</taxon>
        <taxon>Arundo</taxon>
    </lineage>
</organism>
<dbReference type="EMBL" id="GBRH01262821">
    <property type="protein sequence ID" value="JAD35074.1"/>
    <property type="molecule type" value="Transcribed_RNA"/>
</dbReference>